<name>A0AAU7JXQ7_9MICO</name>
<comment type="similarity">
    <text evidence="4">Belongs to the acetyltransferase family. MshD subfamily.</text>
</comment>
<dbReference type="Gene3D" id="3.40.630.30">
    <property type="match status" value="1"/>
</dbReference>
<dbReference type="EC" id="2.3.1.189" evidence="4"/>
<proteinExistence type="inferred from homology"/>
<dbReference type="InterPro" id="IPR016181">
    <property type="entry name" value="Acyl_CoA_acyltransferase"/>
</dbReference>
<feature type="binding site" evidence="4">
    <location>
        <position position="38"/>
    </location>
    <ligand>
        <name>1D-myo-inositol 2-(L-cysteinylamino)-2-deoxy-alpha-D-glucopyranoside</name>
        <dbReference type="ChEBI" id="CHEBI:58887"/>
    </ligand>
</feature>
<sequence>MPSPAIHVTDSLTDTQREQVRDLLARSTAADGVSALSEQSVLHLTSGPGRVRHLLSYAAERLTGYAQLEGTDDPAASGELLVDPDARRAGVGTALAQAALAQAPRARLWSHGRLPGALALADRLGLVAVRELHKMARPLGEADLDPAASALPAGFTARAFEPGRDEQAWLATNAAAFAHHPEQGSLTLEDLQERMALPWFDPAGFILVVADEQPDEVAAFHWTKVDPEETSSIDPTRPAGEVYVVGVHPTYQGRGLGRPVTSLGLAHLASLGLPEVVLYVDGDNRAAIRTYTGLGFRSIMVDVMYSHTVHQPLSG</sequence>
<dbReference type="CDD" id="cd04301">
    <property type="entry name" value="NAT_SF"/>
    <property type="match status" value="1"/>
</dbReference>
<gene>
    <name evidence="4 6" type="primary">mshD</name>
    <name evidence="6" type="ORF">ABEG17_06375</name>
</gene>
<keyword evidence="3 4" id="KW-0012">Acyltransferase</keyword>
<feature type="domain" description="N-acetyltransferase" evidence="5">
    <location>
        <begin position="155"/>
        <end position="315"/>
    </location>
</feature>
<evidence type="ECO:0000256" key="2">
    <source>
        <dbReference type="ARBA" id="ARBA00022737"/>
    </source>
</evidence>
<dbReference type="EMBL" id="CP157483">
    <property type="protein sequence ID" value="XBO44960.1"/>
    <property type="molecule type" value="Genomic_DNA"/>
</dbReference>
<feature type="binding site" evidence="4">
    <location>
        <begin position="80"/>
        <end position="82"/>
    </location>
    <ligand>
        <name>acetyl-CoA</name>
        <dbReference type="ChEBI" id="CHEBI:57288"/>
        <label>1</label>
    </ligand>
</feature>
<keyword evidence="2 4" id="KW-0677">Repeat</keyword>
<protein>
    <recommendedName>
        <fullName evidence="4">Mycothiol acetyltransferase</fullName>
        <shortName evidence="4">MSH acetyltransferase</shortName>
        <ecNumber evidence="4">2.3.1.189</ecNumber>
    </recommendedName>
    <alternativeName>
        <fullName evidence="4">Mycothiol synthase</fullName>
    </alternativeName>
</protein>
<reference evidence="6" key="1">
    <citation type="submission" date="2024-05" db="EMBL/GenBank/DDBJ databases">
        <authorList>
            <person name="Kim S."/>
            <person name="Heo J."/>
            <person name="Choi H."/>
            <person name="Choi Y."/>
            <person name="Kwon S.-W."/>
            <person name="Kim Y."/>
        </authorList>
    </citation>
    <scope>NUCLEOTIDE SEQUENCE</scope>
    <source>
        <strain evidence="6">KACC 23699</strain>
    </source>
</reference>
<evidence type="ECO:0000256" key="1">
    <source>
        <dbReference type="ARBA" id="ARBA00022679"/>
    </source>
</evidence>
<dbReference type="RefSeq" id="WP_406832445.1">
    <property type="nucleotide sequence ID" value="NZ_CP157483.1"/>
</dbReference>
<dbReference type="AlphaFoldDB" id="A0AAU7JXQ7"/>
<dbReference type="InterPro" id="IPR050832">
    <property type="entry name" value="Bact_Acetyltransf"/>
</dbReference>
<feature type="binding site" evidence="4">
    <location>
        <begin position="284"/>
        <end position="289"/>
    </location>
    <ligand>
        <name>acetyl-CoA</name>
        <dbReference type="ChEBI" id="CHEBI:57288"/>
        <label>2</label>
    </ligand>
</feature>
<dbReference type="InterPro" id="IPR000182">
    <property type="entry name" value="GNAT_dom"/>
</dbReference>
<comment type="subunit">
    <text evidence="4">Monomer.</text>
</comment>
<comment type="caution">
    <text evidence="4">Lacks conserved residue(s) required for the propagation of feature annotation.</text>
</comment>
<comment type="function">
    <text evidence="4">Catalyzes the transfer of acetyl from acetyl-CoA to desacetylmycothiol (Cys-GlcN-Ins) to form mycothiol.</text>
</comment>
<feature type="domain" description="N-acetyltransferase" evidence="5">
    <location>
        <begin position="7"/>
        <end position="140"/>
    </location>
</feature>
<feature type="binding site" evidence="4">
    <location>
        <position position="241"/>
    </location>
    <ligand>
        <name>1D-myo-inositol 2-(L-cysteinylamino)-2-deoxy-alpha-D-glucopyranoside</name>
        <dbReference type="ChEBI" id="CHEBI:58887"/>
    </ligand>
</feature>
<keyword evidence="1 4" id="KW-0808">Transferase</keyword>
<feature type="binding site" evidence="4">
    <location>
        <position position="182"/>
    </location>
    <ligand>
        <name>1D-myo-inositol 2-(L-cysteinylamino)-2-deoxy-alpha-D-glucopyranoside</name>
        <dbReference type="ChEBI" id="CHEBI:58887"/>
    </ligand>
</feature>
<organism evidence="6">
    <name type="scientific">Pedococcus sp. KACC 23699</name>
    <dbReference type="NCBI Taxonomy" id="3149228"/>
    <lineage>
        <taxon>Bacteria</taxon>
        <taxon>Bacillati</taxon>
        <taxon>Actinomycetota</taxon>
        <taxon>Actinomycetes</taxon>
        <taxon>Micrococcales</taxon>
        <taxon>Intrasporangiaceae</taxon>
        <taxon>Pedococcus</taxon>
    </lineage>
</organism>
<feature type="binding site" evidence="4">
    <location>
        <position position="279"/>
    </location>
    <ligand>
        <name>1D-myo-inositol 2-(L-cysteinylamino)-2-deoxy-alpha-D-glucopyranoside</name>
        <dbReference type="ChEBI" id="CHEBI:58887"/>
    </ligand>
</feature>
<feature type="binding site" evidence="4">
    <location>
        <position position="224"/>
    </location>
    <ligand>
        <name>1D-myo-inositol 2-(L-cysteinylamino)-2-deoxy-alpha-D-glucopyranoside</name>
        <dbReference type="ChEBI" id="CHEBI:58887"/>
    </ligand>
</feature>
<dbReference type="GO" id="GO:0035447">
    <property type="term" value="F:mycothiol synthase activity"/>
    <property type="evidence" value="ECO:0007669"/>
    <property type="project" value="UniProtKB-UniRule"/>
</dbReference>
<evidence type="ECO:0000256" key="4">
    <source>
        <dbReference type="HAMAP-Rule" id="MF_01698"/>
    </source>
</evidence>
<dbReference type="NCBIfam" id="TIGR03448">
    <property type="entry name" value="mycothiol_MshD"/>
    <property type="match status" value="1"/>
</dbReference>
<dbReference type="Pfam" id="PF00583">
    <property type="entry name" value="Acetyltransf_1"/>
    <property type="match status" value="2"/>
</dbReference>
<feature type="binding site" evidence="4">
    <location>
        <begin position="245"/>
        <end position="247"/>
    </location>
    <ligand>
        <name>acetyl-CoA</name>
        <dbReference type="ChEBI" id="CHEBI:57288"/>
        <label>2</label>
    </ligand>
</feature>
<dbReference type="GO" id="GO:0010125">
    <property type="term" value="P:mycothiol biosynthetic process"/>
    <property type="evidence" value="ECO:0007669"/>
    <property type="project" value="UniProtKB-UniRule"/>
</dbReference>
<accession>A0AAU7JXQ7</accession>
<evidence type="ECO:0000259" key="5">
    <source>
        <dbReference type="PROSITE" id="PS51186"/>
    </source>
</evidence>
<comment type="catalytic activity">
    <reaction evidence="4">
        <text>1D-myo-inositol 2-(L-cysteinylamino)-2-deoxy-alpha-D-glucopyranoside + acetyl-CoA = mycothiol + CoA + H(+)</text>
        <dbReference type="Rhea" id="RHEA:26172"/>
        <dbReference type="ChEBI" id="CHEBI:15378"/>
        <dbReference type="ChEBI" id="CHEBI:16768"/>
        <dbReference type="ChEBI" id="CHEBI:57287"/>
        <dbReference type="ChEBI" id="CHEBI:57288"/>
        <dbReference type="ChEBI" id="CHEBI:58887"/>
        <dbReference type="EC" id="2.3.1.189"/>
    </reaction>
</comment>
<dbReference type="InterPro" id="IPR017813">
    <property type="entry name" value="Mycothiol_AcTrfase"/>
</dbReference>
<feature type="binding site" evidence="4">
    <location>
        <begin position="252"/>
        <end position="258"/>
    </location>
    <ligand>
        <name>acetyl-CoA</name>
        <dbReference type="ChEBI" id="CHEBI:57288"/>
        <label>2</label>
    </ligand>
</feature>
<evidence type="ECO:0000256" key="3">
    <source>
        <dbReference type="ARBA" id="ARBA00023315"/>
    </source>
</evidence>
<dbReference type="SUPFAM" id="SSF55729">
    <property type="entry name" value="Acyl-CoA N-acyltransferases (Nat)"/>
    <property type="match status" value="1"/>
</dbReference>
<dbReference type="PANTHER" id="PTHR43877">
    <property type="entry name" value="AMINOALKYLPHOSPHONATE N-ACETYLTRANSFERASE-RELATED-RELATED"/>
    <property type="match status" value="1"/>
</dbReference>
<dbReference type="PIRSF" id="PIRSF021524">
    <property type="entry name" value="MSH_acetyltransferase"/>
    <property type="match status" value="1"/>
</dbReference>
<dbReference type="PROSITE" id="PS51186">
    <property type="entry name" value="GNAT"/>
    <property type="match status" value="2"/>
</dbReference>
<evidence type="ECO:0000313" key="6">
    <source>
        <dbReference type="EMBL" id="XBO44960.1"/>
    </source>
</evidence>
<dbReference type="HAMAP" id="MF_01698">
    <property type="entry name" value="MshD"/>
    <property type="match status" value="1"/>
</dbReference>